<dbReference type="AlphaFoldDB" id="A0A6I3L1Y3"/>
<feature type="domain" description="Endonuclease/exonuclease/phosphatase" evidence="1">
    <location>
        <begin position="5"/>
        <end position="225"/>
    </location>
</feature>
<evidence type="ECO:0000313" key="3">
    <source>
        <dbReference type="Proteomes" id="UP000432464"/>
    </source>
</evidence>
<dbReference type="GO" id="GO:0004519">
    <property type="term" value="F:endonuclease activity"/>
    <property type="evidence" value="ECO:0007669"/>
    <property type="project" value="UniProtKB-KW"/>
</dbReference>
<name>A0A6I3L1Y3_9NOCA</name>
<comment type="caution">
    <text evidence="2">The sequence shown here is derived from an EMBL/GenBank/DDBJ whole genome shotgun (WGS) entry which is preliminary data.</text>
</comment>
<keyword evidence="2" id="KW-0378">Hydrolase</keyword>
<dbReference type="Pfam" id="PF03372">
    <property type="entry name" value="Exo_endo_phos"/>
    <property type="match status" value="1"/>
</dbReference>
<gene>
    <name evidence="2" type="ORF">GLP40_17825</name>
</gene>
<dbReference type="Proteomes" id="UP000432464">
    <property type="component" value="Unassembled WGS sequence"/>
</dbReference>
<evidence type="ECO:0000313" key="2">
    <source>
        <dbReference type="EMBL" id="MTE14614.1"/>
    </source>
</evidence>
<keyword evidence="2" id="KW-0269">Exonuclease</keyword>
<protein>
    <submittedName>
        <fullName evidence="2">Endonuclease/exonuclease/phosphatase family protein</fullName>
    </submittedName>
</protein>
<dbReference type="RefSeq" id="WP_328290311.1">
    <property type="nucleotide sequence ID" value="NZ_WMBB01000008.1"/>
</dbReference>
<sequence length="233" mass="24957">MISIATWNVLHRVHADNWDSEMAARWPEEAQRIAVVTAAVAARKEAVIGLQEVSGDQLASLREALPDRTFHVLDYPRIPTPRRVPNTLADRTEHLVLIVRGPSRLVLAEPHALDPGKGLVAVEIDGILIIVTHVTGDERRSGQFARLAEVAGDGPAVLIGDFNVGRDDLAAGLGEGFTVTGFPPDSVPTRPRTSGAKSQFIDHVVAHGVPVRGLTVEDVAGVSDHNLVRAEVG</sequence>
<keyword evidence="2" id="KW-0255">Endonuclease</keyword>
<dbReference type="SUPFAM" id="SSF56219">
    <property type="entry name" value="DNase I-like"/>
    <property type="match status" value="1"/>
</dbReference>
<accession>A0A6I3L1Y3</accession>
<dbReference type="GO" id="GO:0004527">
    <property type="term" value="F:exonuclease activity"/>
    <property type="evidence" value="ECO:0007669"/>
    <property type="project" value="UniProtKB-KW"/>
</dbReference>
<dbReference type="InterPro" id="IPR005135">
    <property type="entry name" value="Endo/exonuclease/phosphatase"/>
</dbReference>
<dbReference type="Gene3D" id="3.60.10.10">
    <property type="entry name" value="Endonuclease/exonuclease/phosphatase"/>
    <property type="match status" value="1"/>
</dbReference>
<proteinExistence type="predicted"/>
<organism evidence="2 3">
    <name type="scientific">Nocardia aurantiaca</name>
    <dbReference type="NCBI Taxonomy" id="2675850"/>
    <lineage>
        <taxon>Bacteria</taxon>
        <taxon>Bacillati</taxon>
        <taxon>Actinomycetota</taxon>
        <taxon>Actinomycetes</taxon>
        <taxon>Mycobacteriales</taxon>
        <taxon>Nocardiaceae</taxon>
        <taxon>Nocardia</taxon>
    </lineage>
</organism>
<dbReference type="EMBL" id="WMBB01000008">
    <property type="protein sequence ID" value="MTE14614.1"/>
    <property type="molecule type" value="Genomic_DNA"/>
</dbReference>
<reference evidence="2 3" key="1">
    <citation type="submission" date="2019-11" db="EMBL/GenBank/DDBJ databases">
        <title>Nocardia sp. nov. CT2-14 isolated from soil.</title>
        <authorList>
            <person name="Kanchanasin P."/>
            <person name="Tanasupawat S."/>
            <person name="Yuki M."/>
            <person name="Kudo T."/>
        </authorList>
    </citation>
    <scope>NUCLEOTIDE SEQUENCE [LARGE SCALE GENOMIC DNA]</scope>
    <source>
        <strain evidence="2 3">CT2-14</strain>
    </source>
</reference>
<evidence type="ECO:0000259" key="1">
    <source>
        <dbReference type="Pfam" id="PF03372"/>
    </source>
</evidence>
<keyword evidence="3" id="KW-1185">Reference proteome</keyword>
<keyword evidence="2" id="KW-0540">Nuclease</keyword>
<dbReference type="InterPro" id="IPR036691">
    <property type="entry name" value="Endo/exonu/phosph_ase_sf"/>
</dbReference>